<dbReference type="EMBL" id="GL380002">
    <property type="protein sequence ID" value="EGT41810.1"/>
    <property type="molecule type" value="Genomic_DNA"/>
</dbReference>
<evidence type="ECO:0000313" key="1">
    <source>
        <dbReference type="EMBL" id="EGT41810.1"/>
    </source>
</evidence>
<dbReference type="Proteomes" id="UP000008068">
    <property type="component" value="Unassembled WGS sequence"/>
</dbReference>
<dbReference type="AlphaFoldDB" id="G0P0N6"/>
<dbReference type="GO" id="GO:0043066">
    <property type="term" value="P:negative regulation of apoptotic process"/>
    <property type="evidence" value="ECO:0007669"/>
    <property type="project" value="InterPro"/>
</dbReference>
<proteinExistence type="predicted"/>
<evidence type="ECO:0000313" key="2">
    <source>
        <dbReference type="Proteomes" id="UP000008068"/>
    </source>
</evidence>
<dbReference type="HOGENOM" id="CLU_2040122_0_0_1"/>
<dbReference type="InParanoid" id="G0P0N6"/>
<dbReference type="InterPro" id="IPR010695">
    <property type="entry name" value="FAIM1"/>
</dbReference>
<name>G0P0N6_CAEBE</name>
<keyword evidence="2" id="KW-1185">Reference proteome</keyword>
<sequence length="121" mass="14239">MISNVYDLPVYQNWYEVKIEVDCRTAERWIFVEFEEKFHQKGEGEHSCTDLPLGEEDQTKNLKMTIDTDDDGQYTLILSIDGLALVDYINEYKNRYTTWLIEKLGSKSKLAFDEEKNVISE</sequence>
<accession>G0P0N6</accession>
<reference evidence="2" key="1">
    <citation type="submission" date="2011-07" db="EMBL/GenBank/DDBJ databases">
        <authorList>
            <consortium name="Caenorhabditis brenneri Sequencing and Analysis Consortium"/>
            <person name="Wilson R.K."/>
        </authorList>
    </citation>
    <scope>NUCLEOTIDE SEQUENCE [LARGE SCALE GENOMIC DNA]</scope>
    <source>
        <strain evidence="2">PB2801</strain>
    </source>
</reference>
<organism evidence="2">
    <name type="scientific">Caenorhabditis brenneri</name>
    <name type="common">Nematode worm</name>
    <dbReference type="NCBI Taxonomy" id="135651"/>
    <lineage>
        <taxon>Eukaryota</taxon>
        <taxon>Metazoa</taxon>
        <taxon>Ecdysozoa</taxon>
        <taxon>Nematoda</taxon>
        <taxon>Chromadorea</taxon>
        <taxon>Rhabditida</taxon>
        <taxon>Rhabditina</taxon>
        <taxon>Rhabditomorpha</taxon>
        <taxon>Rhabditoidea</taxon>
        <taxon>Rhabditidae</taxon>
        <taxon>Peloderinae</taxon>
        <taxon>Caenorhabditis</taxon>
    </lineage>
</organism>
<dbReference type="Pfam" id="PF06905">
    <property type="entry name" value="FAIM1"/>
    <property type="match status" value="1"/>
</dbReference>
<gene>
    <name evidence="1" type="ORF">CAEBREN_24865</name>
</gene>
<protein>
    <submittedName>
        <fullName evidence="1">Uncharacterized protein</fullName>
    </submittedName>
</protein>